<evidence type="ECO:0000256" key="6">
    <source>
        <dbReference type="SAM" id="Phobius"/>
    </source>
</evidence>
<keyword evidence="2" id="KW-1003">Cell membrane</keyword>
<dbReference type="OrthoDB" id="3285778at2"/>
<evidence type="ECO:0000256" key="4">
    <source>
        <dbReference type="ARBA" id="ARBA00022989"/>
    </source>
</evidence>
<gene>
    <name evidence="7" type="ORF">FNH05_05470</name>
</gene>
<keyword evidence="8" id="KW-1185">Reference proteome</keyword>
<feature type="transmembrane region" description="Helical" evidence="6">
    <location>
        <begin position="40"/>
        <end position="59"/>
    </location>
</feature>
<feature type="transmembrane region" description="Helical" evidence="6">
    <location>
        <begin position="154"/>
        <end position="177"/>
    </location>
</feature>
<feature type="transmembrane region" description="Helical" evidence="6">
    <location>
        <begin position="122"/>
        <end position="142"/>
    </location>
</feature>
<keyword evidence="3 6" id="KW-0812">Transmembrane</keyword>
<name>A0A558DE67_9PSEU</name>
<evidence type="ECO:0000256" key="1">
    <source>
        <dbReference type="ARBA" id="ARBA00004651"/>
    </source>
</evidence>
<dbReference type="InterPro" id="IPR011701">
    <property type="entry name" value="MFS"/>
</dbReference>
<accession>A0A558DE67</accession>
<keyword evidence="5 6" id="KW-0472">Membrane</keyword>
<dbReference type="InterPro" id="IPR052425">
    <property type="entry name" value="Uncharacterized_MFS-type"/>
</dbReference>
<reference evidence="7 8" key="1">
    <citation type="submission" date="2019-07" db="EMBL/GenBank/DDBJ databases">
        <authorList>
            <person name="Duangmal K."/>
            <person name="Teo W.F.A."/>
        </authorList>
    </citation>
    <scope>NUCLEOTIDE SEQUENCE [LARGE SCALE GENOMIC DNA]</scope>
    <source>
        <strain evidence="7 8">TBRC 6029</strain>
    </source>
</reference>
<proteinExistence type="predicted"/>
<protein>
    <submittedName>
        <fullName evidence="7">MFS transporter</fullName>
    </submittedName>
</protein>
<organism evidence="7 8">
    <name type="scientific">Amycolatopsis rhizosphaerae</name>
    <dbReference type="NCBI Taxonomy" id="2053003"/>
    <lineage>
        <taxon>Bacteria</taxon>
        <taxon>Bacillati</taxon>
        <taxon>Actinomycetota</taxon>
        <taxon>Actinomycetes</taxon>
        <taxon>Pseudonocardiales</taxon>
        <taxon>Pseudonocardiaceae</taxon>
        <taxon>Amycolatopsis</taxon>
    </lineage>
</organism>
<comment type="caution">
    <text evidence="7">The sequence shown here is derived from an EMBL/GenBank/DDBJ whole genome shotgun (WGS) entry which is preliminary data.</text>
</comment>
<dbReference type="Gene3D" id="1.20.1250.20">
    <property type="entry name" value="MFS general substrate transporter like domains"/>
    <property type="match status" value="1"/>
</dbReference>
<evidence type="ECO:0000313" key="7">
    <source>
        <dbReference type="EMBL" id="TVT59327.1"/>
    </source>
</evidence>
<dbReference type="RefSeq" id="WP_144586167.1">
    <property type="nucleotide sequence ID" value="NZ_VJWX01000031.1"/>
</dbReference>
<dbReference type="Pfam" id="PF07690">
    <property type="entry name" value="MFS_1"/>
    <property type="match status" value="1"/>
</dbReference>
<feature type="transmembrane region" description="Helical" evidence="6">
    <location>
        <begin position="183"/>
        <end position="204"/>
    </location>
</feature>
<comment type="subcellular location">
    <subcellularLocation>
        <location evidence="1">Cell membrane</location>
        <topology evidence="1">Multi-pass membrane protein</topology>
    </subcellularLocation>
</comment>
<evidence type="ECO:0000256" key="3">
    <source>
        <dbReference type="ARBA" id="ARBA00022692"/>
    </source>
</evidence>
<dbReference type="PANTHER" id="PTHR42688">
    <property type="entry name" value="CONSERVED PROTEIN"/>
    <property type="match status" value="1"/>
</dbReference>
<dbReference type="Proteomes" id="UP000320011">
    <property type="component" value="Unassembled WGS sequence"/>
</dbReference>
<feature type="transmembrane region" description="Helical" evidence="6">
    <location>
        <begin position="89"/>
        <end position="110"/>
    </location>
</feature>
<evidence type="ECO:0000256" key="5">
    <source>
        <dbReference type="ARBA" id="ARBA00023136"/>
    </source>
</evidence>
<dbReference type="EMBL" id="VJWX01000031">
    <property type="protein sequence ID" value="TVT59327.1"/>
    <property type="molecule type" value="Genomic_DNA"/>
</dbReference>
<reference evidence="7 8" key="2">
    <citation type="submission" date="2019-08" db="EMBL/GenBank/DDBJ databases">
        <title>Amycolatopsis acidicola sp. nov., isolated from peat swamp forest soil.</title>
        <authorList>
            <person name="Srisuk N."/>
        </authorList>
    </citation>
    <scope>NUCLEOTIDE SEQUENCE [LARGE SCALE GENOMIC DNA]</scope>
    <source>
        <strain evidence="7 8">TBRC 6029</strain>
    </source>
</reference>
<evidence type="ECO:0000313" key="8">
    <source>
        <dbReference type="Proteomes" id="UP000320011"/>
    </source>
</evidence>
<dbReference type="GO" id="GO:0022857">
    <property type="term" value="F:transmembrane transporter activity"/>
    <property type="evidence" value="ECO:0007669"/>
    <property type="project" value="InterPro"/>
</dbReference>
<dbReference type="GO" id="GO:0005886">
    <property type="term" value="C:plasma membrane"/>
    <property type="evidence" value="ECO:0007669"/>
    <property type="project" value="UniProtKB-SubCell"/>
</dbReference>
<dbReference type="PANTHER" id="PTHR42688:SF1">
    <property type="entry name" value="BLR5212 PROTEIN"/>
    <property type="match status" value="1"/>
</dbReference>
<dbReference type="InterPro" id="IPR036259">
    <property type="entry name" value="MFS_trans_sf"/>
</dbReference>
<evidence type="ECO:0000256" key="2">
    <source>
        <dbReference type="ARBA" id="ARBA00022475"/>
    </source>
</evidence>
<sequence length="228" mass="23625">MRTSSCTPRRLEAFAVFNVFYQGGILAGPLVGLALTAVDFRLTCLVAAAVFAVLTLVQLRALPPRAMRNAGKRNSVLAQWRTVASNRTFMLFALVMTGSYVLSFQTYLALPTEARRVAGSATAGDALVAGLFAVSGVLALAGQLKVTGWFKARFSPGTCLVIGMALMALAFVAPVIAARAGSIPAATALVVAAGMLALGTVAVFPFEMDTVVRLAVAAGQVVGSQESP</sequence>
<dbReference type="SUPFAM" id="SSF103473">
    <property type="entry name" value="MFS general substrate transporter"/>
    <property type="match status" value="1"/>
</dbReference>
<dbReference type="AlphaFoldDB" id="A0A558DE67"/>
<keyword evidence="4 6" id="KW-1133">Transmembrane helix</keyword>
<feature type="transmembrane region" description="Helical" evidence="6">
    <location>
        <begin position="12"/>
        <end position="34"/>
    </location>
</feature>